<dbReference type="EC" id="2.7.11.1" evidence="1"/>
<name>A0A0M3QZB5_DROBS</name>
<dbReference type="SUPFAM" id="SSF56112">
    <property type="entry name" value="Protein kinase-like (PK-like)"/>
    <property type="match status" value="1"/>
</dbReference>
<protein>
    <recommendedName>
        <fullName evidence="1">non-specific serine/threonine protein kinase</fullName>
        <ecNumber evidence="1">2.7.11.1</ecNumber>
    </recommendedName>
</protein>
<dbReference type="PANTHER" id="PTHR11909">
    <property type="entry name" value="CASEIN KINASE-RELATED"/>
    <property type="match status" value="1"/>
</dbReference>
<evidence type="ECO:0000313" key="4">
    <source>
        <dbReference type="Proteomes" id="UP000494163"/>
    </source>
</evidence>
<organism evidence="3 4">
    <name type="scientific">Drosophila busckii</name>
    <name type="common">Fruit fly</name>
    <dbReference type="NCBI Taxonomy" id="30019"/>
    <lineage>
        <taxon>Eukaryota</taxon>
        <taxon>Metazoa</taxon>
        <taxon>Ecdysozoa</taxon>
        <taxon>Arthropoda</taxon>
        <taxon>Hexapoda</taxon>
        <taxon>Insecta</taxon>
        <taxon>Pterygota</taxon>
        <taxon>Neoptera</taxon>
        <taxon>Endopterygota</taxon>
        <taxon>Diptera</taxon>
        <taxon>Brachycera</taxon>
        <taxon>Muscomorpha</taxon>
        <taxon>Ephydroidea</taxon>
        <taxon>Drosophilidae</taxon>
        <taxon>Drosophila</taxon>
    </lineage>
</organism>
<proteinExistence type="predicted"/>
<reference evidence="3 4" key="1">
    <citation type="submission" date="2015-08" db="EMBL/GenBank/DDBJ databases">
        <title>Ancestral chromatin configuration constrains chromatin evolution on differentiating sex chromosomes in Drosophila.</title>
        <authorList>
            <person name="Zhou Q."/>
            <person name="Bachtrog D."/>
        </authorList>
    </citation>
    <scope>NUCLEOTIDE SEQUENCE [LARGE SCALE GENOMIC DNA]</scope>
    <source>
        <tissue evidence="3">Whole larvae</tissue>
    </source>
</reference>
<dbReference type="GO" id="GO:0004674">
    <property type="term" value="F:protein serine/threonine kinase activity"/>
    <property type="evidence" value="ECO:0007669"/>
    <property type="project" value="UniProtKB-EC"/>
</dbReference>
<dbReference type="PROSITE" id="PS50011">
    <property type="entry name" value="PROTEIN_KINASE_DOM"/>
    <property type="match status" value="1"/>
</dbReference>
<dbReference type="GO" id="GO:0005524">
    <property type="term" value="F:ATP binding"/>
    <property type="evidence" value="ECO:0007669"/>
    <property type="project" value="InterPro"/>
</dbReference>
<accession>A0A0M3QZB5</accession>
<dbReference type="OrthoDB" id="5800476at2759"/>
<evidence type="ECO:0000313" key="3">
    <source>
        <dbReference type="EMBL" id="ALC49133.1"/>
    </source>
</evidence>
<dbReference type="InterPro" id="IPR050235">
    <property type="entry name" value="CK1_Ser-Thr_kinase"/>
</dbReference>
<feature type="domain" description="Protein kinase" evidence="2">
    <location>
        <begin position="17"/>
        <end position="308"/>
    </location>
</feature>
<evidence type="ECO:0000256" key="1">
    <source>
        <dbReference type="ARBA" id="ARBA00012513"/>
    </source>
</evidence>
<dbReference type="SMART" id="SM00220">
    <property type="entry name" value="S_TKc"/>
    <property type="match status" value="1"/>
</dbReference>
<dbReference type="Proteomes" id="UP000494163">
    <property type="component" value="Chromosome X"/>
</dbReference>
<dbReference type="CDD" id="cd14016">
    <property type="entry name" value="STKc_CK1"/>
    <property type="match status" value="1"/>
</dbReference>
<dbReference type="STRING" id="30019.A0A0M3QZB5"/>
<dbReference type="EMBL" id="CP012528">
    <property type="protein sequence ID" value="ALC49133.1"/>
    <property type="molecule type" value="Genomic_DNA"/>
</dbReference>
<dbReference type="InterPro" id="IPR000719">
    <property type="entry name" value="Prot_kinase_dom"/>
</dbReference>
<dbReference type="OMA" id="LCEGFPC"/>
<evidence type="ECO:0000259" key="2">
    <source>
        <dbReference type="PROSITE" id="PS50011"/>
    </source>
</evidence>
<sequence length="344" mass="40243">MEPLHENEPREFLVGDFKVLTSFDGGTFGEIYLGESLYTGECVAVKLEKANAQYPQLAYEYRVYRALKATLGLPRIYYFNAEDDHAALVMEMLGPSLAYLFEYCHRCFTLRTVLMLADELLLRLEYVHGRGFVHRDIKPDNFLIGREVSCKRLHIIDFGLAKKYADPITQVHIPYREGRHLTGTARFASIGAHEGYEQSRRDDLISIGYMLLYFVKGSLPWQNLEANTKQQKYRRIHEMKLKLSNEQLCRGLPSVFAMYLNYCYELPFAAKPDYKRLRRMFSQLRCKLYPKDGRSRMFDWEIITLQYHHNQRNPGKGRRGLPIKRPADEVYNGDVVNRAPRNCR</sequence>
<dbReference type="PROSITE" id="PS00108">
    <property type="entry name" value="PROTEIN_KINASE_ST"/>
    <property type="match status" value="1"/>
</dbReference>
<dbReference type="Gene3D" id="1.10.510.10">
    <property type="entry name" value="Transferase(Phosphotransferase) domain 1"/>
    <property type="match status" value="1"/>
</dbReference>
<keyword evidence="4" id="KW-1185">Reference proteome</keyword>
<dbReference type="InterPro" id="IPR008271">
    <property type="entry name" value="Ser/Thr_kinase_AS"/>
</dbReference>
<gene>
    <name evidence="3" type="ORF">Dbus_chrXg989</name>
</gene>
<dbReference type="SMR" id="A0A0M3QZB5"/>
<dbReference type="Pfam" id="PF00069">
    <property type="entry name" value="Pkinase"/>
    <property type="match status" value="1"/>
</dbReference>
<dbReference type="AlphaFoldDB" id="A0A0M3QZB5"/>
<dbReference type="InterPro" id="IPR011009">
    <property type="entry name" value="Kinase-like_dom_sf"/>
</dbReference>